<protein>
    <recommendedName>
        <fullName evidence="6">NAC domain-containing protein</fullName>
    </recommendedName>
</protein>
<evidence type="ECO:0000256" key="1">
    <source>
        <dbReference type="ARBA" id="ARBA00023015"/>
    </source>
</evidence>
<evidence type="ECO:0000256" key="5">
    <source>
        <dbReference type="SAM" id="MobiDB-lite"/>
    </source>
</evidence>
<dbReference type="AlphaFoldDB" id="A0A5P1FBU6"/>
<dbReference type="PROSITE" id="PS51005">
    <property type="entry name" value="NAC"/>
    <property type="match status" value="1"/>
</dbReference>
<dbReference type="GO" id="GO:0003677">
    <property type="term" value="F:DNA binding"/>
    <property type="evidence" value="ECO:0007669"/>
    <property type="project" value="UniProtKB-KW"/>
</dbReference>
<dbReference type="Gene3D" id="2.170.150.80">
    <property type="entry name" value="NAC domain"/>
    <property type="match status" value="1"/>
</dbReference>
<keyword evidence="1" id="KW-0805">Transcription regulation</keyword>
<proteinExistence type="predicted"/>
<evidence type="ECO:0000256" key="3">
    <source>
        <dbReference type="ARBA" id="ARBA00023163"/>
    </source>
</evidence>
<dbReference type="InterPro" id="IPR036093">
    <property type="entry name" value="NAC_dom_sf"/>
</dbReference>
<keyword evidence="8" id="KW-1185">Reference proteome</keyword>
<keyword evidence="4" id="KW-0539">Nucleus</keyword>
<gene>
    <name evidence="7" type="ORF">A4U43_C03F17690</name>
</gene>
<keyword evidence="3" id="KW-0804">Transcription</keyword>
<dbReference type="PANTHER" id="PTHR31719:SF43">
    <property type="entry name" value="NAC TRANSCRIPTION FACTOR 56"/>
    <property type="match status" value="1"/>
</dbReference>
<accession>A0A5P1FBU6</accession>
<keyword evidence="2" id="KW-0238">DNA-binding</keyword>
<feature type="domain" description="NAC" evidence="6">
    <location>
        <begin position="48"/>
        <end position="199"/>
    </location>
</feature>
<evidence type="ECO:0000313" key="7">
    <source>
        <dbReference type="EMBL" id="ONK75514.1"/>
    </source>
</evidence>
<dbReference type="GO" id="GO:0006355">
    <property type="term" value="P:regulation of DNA-templated transcription"/>
    <property type="evidence" value="ECO:0007669"/>
    <property type="project" value="InterPro"/>
</dbReference>
<dbReference type="SUPFAM" id="SSF101941">
    <property type="entry name" value="NAC domain"/>
    <property type="match status" value="1"/>
</dbReference>
<sequence length="205" mass="23607">MNESRRKEKGDSMQGPDLFCSNPVPDLPAENNLQILRRPGRRQEPIKAPPGYLFAPTDEDLAFKYLLGKKLRNLVPYDVVREADVYETHPEKLTQKFEKWGANGKWYFFTTRRGDNGDGHTNDRVGYWKATRLDEQMQGPYNKVAVKKTLVYYLAKPPLGTKTTWIMRQIVLVDAQKQSNNPDVSMTDDELALCVITRKRLVDSD</sequence>
<dbReference type="PANTHER" id="PTHR31719">
    <property type="entry name" value="NAC TRANSCRIPTION FACTOR 56"/>
    <property type="match status" value="1"/>
</dbReference>
<feature type="region of interest" description="Disordered" evidence="5">
    <location>
        <begin position="1"/>
        <end position="26"/>
    </location>
</feature>
<organism evidence="7 8">
    <name type="scientific">Asparagus officinalis</name>
    <name type="common">Garden asparagus</name>
    <dbReference type="NCBI Taxonomy" id="4686"/>
    <lineage>
        <taxon>Eukaryota</taxon>
        <taxon>Viridiplantae</taxon>
        <taxon>Streptophyta</taxon>
        <taxon>Embryophyta</taxon>
        <taxon>Tracheophyta</taxon>
        <taxon>Spermatophyta</taxon>
        <taxon>Magnoliopsida</taxon>
        <taxon>Liliopsida</taxon>
        <taxon>Asparagales</taxon>
        <taxon>Asparagaceae</taxon>
        <taxon>Asparagoideae</taxon>
        <taxon>Asparagus</taxon>
    </lineage>
</organism>
<name>A0A5P1FBU6_ASPOF</name>
<dbReference type="Gramene" id="ONK75514">
    <property type="protein sequence ID" value="ONK75514"/>
    <property type="gene ID" value="A4U43_C03F17690"/>
</dbReference>
<feature type="compositionally biased region" description="Basic and acidic residues" evidence="5">
    <location>
        <begin position="1"/>
        <end position="11"/>
    </location>
</feature>
<evidence type="ECO:0000313" key="8">
    <source>
        <dbReference type="Proteomes" id="UP000243459"/>
    </source>
</evidence>
<evidence type="ECO:0000256" key="4">
    <source>
        <dbReference type="ARBA" id="ARBA00023242"/>
    </source>
</evidence>
<dbReference type="EMBL" id="CM007383">
    <property type="protein sequence ID" value="ONK75514.1"/>
    <property type="molecule type" value="Genomic_DNA"/>
</dbReference>
<evidence type="ECO:0000256" key="2">
    <source>
        <dbReference type="ARBA" id="ARBA00023125"/>
    </source>
</evidence>
<dbReference type="Proteomes" id="UP000243459">
    <property type="component" value="Chromosome 3"/>
</dbReference>
<reference evidence="8" key="1">
    <citation type="journal article" date="2017" name="Nat. Commun.">
        <title>The asparagus genome sheds light on the origin and evolution of a young Y chromosome.</title>
        <authorList>
            <person name="Harkess A."/>
            <person name="Zhou J."/>
            <person name="Xu C."/>
            <person name="Bowers J.E."/>
            <person name="Van der Hulst R."/>
            <person name="Ayyampalayam S."/>
            <person name="Mercati F."/>
            <person name="Riccardi P."/>
            <person name="McKain M.R."/>
            <person name="Kakrana A."/>
            <person name="Tang H."/>
            <person name="Ray J."/>
            <person name="Groenendijk J."/>
            <person name="Arikit S."/>
            <person name="Mathioni S.M."/>
            <person name="Nakano M."/>
            <person name="Shan H."/>
            <person name="Telgmann-Rauber A."/>
            <person name="Kanno A."/>
            <person name="Yue Z."/>
            <person name="Chen H."/>
            <person name="Li W."/>
            <person name="Chen Y."/>
            <person name="Xu X."/>
            <person name="Zhang Y."/>
            <person name="Luo S."/>
            <person name="Chen H."/>
            <person name="Gao J."/>
            <person name="Mao Z."/>
            <person name="Pires J.C."/>
            <person name="Luo M."/>
            <person name="Kudrna D."/>
            <person name="Wing R.A."/>
            <person name="Meyers B.C."/>
            <person name="Yi K."/>
            <person name="Kong H."/>
            <person name="Lavrijsen P."/>
            <person name="Sunseri F."/>
            <person name="Falavigna A."/>
            <person name="Ye Y."/>
            <person name="Leebens-Mack J.H."/>
            <person name="Chen G."/>
        </authorList>
    </citation>
    <scope>NUCLEOTIDE SEQUENCE [LARGE SCALE GENOMIC DNA]</scope>
    <source>
        <strain evidence="8">cv. DH0086</strain>
    </source>
</reference>
<dbReference type="Pfam" id="PF02365">
    <property type="entry name" value="NAM"/>
    <property type="match status" value="1"/>
</dbReference>
<dbReference type="InterPro" id="IPR003441">
    <property type="entry name" value="NAC-dom"/>
</dbReference>
<evidence type="ECO:0000259" key="6">
    <source>
        <dbReference type="PROSITE" id="PS51005"/>
    </source>
</evidence>